<keyword evidence="2" id="KW-1003">Cell membrane</keyword>
<protein>
    <recommendedName>
        <fullName evidence="2">Biotin transporter</fullName>
    </recommendedName>
</protein>
<dbReference type="GO" id="GO:0015225">
    <property type="term" value="F:biotin transmembrane transporter activity"/>
    <property type="evidence" value="ECO:0007669"/>
    <property type="project" value="UniProtKB-UniRule"/>
</dbReference>
<dbReference type="GO" id="GO:0005886">
    <property type="term" value="C:plasma membrane"/>
    <property type="evidence" value="ECO:0007669"/>
    <property type="project" value="UniProtKB-SubCell"/>
</dbReference>
<dbReference type="PIRSF" id="PIRSF016661">
    <property type="entry name" value="BioY"/>
    <property type="match status" value="1"/>
</dbReference>
<organism evidence="4 5">
    <name type="scientific">Porcincola intestinalis</name>
    <dbReference type="NCBI Taxonomy" id="2606632"/>
    <lineage>
        <taxon>Bacteria</taxon>
        <taxon>Bacillati</taxon>
        <taxon>Bacillota</taxon>
        <taxon>Clostridia</taxon>
        <taxon>Lachnospirales</taxon>
        <taxon>Lachnospiraceae</taxon>
        <taxon>Porcincola</taxon>
    </lineage>
</organism>
<feature type="transmembrane region" description="Helical" evidence="3">
    <location>
        <begin position="159"/>
        <end position="186"/>
    </location>
</feature>
<evidence type="ECO:0000313" key="4">
    <source>
        <dbReference type="EMBL" id="MSS15801.1"/>
    </source>
</evidence>
<evidence type="ECO:0000256" key="1">
    <source>
        <dbReference type="ARBA" id="ARBA00010692"/>
    </source>
</evidence>
<dbReference type="AlphaFoldDB" id="A0A6L5X638"/>
<dbReference type="Pfam" id="PF02632">
    <property type="entry name" value="BioY"/>
    <property type="match status" value="1"/>
</dbReference>
<dbReference type="InterPro" id="IPR003784">
    <property type="entry name" value="BioY"/>
</dbReference>
<comment type="similarity">
    <text evidence="1 2">Belongs to the BioY family.</text>
</comment>
<gene>
    <name evidence="4" type="ORF">FYJ35_12305</name>
</gene>
<feature type="transmembrane region" description="Helical" evidence="3">
    <location>
        <begin position="27"/>
        <end position="45"/>
    </location>
</feature>
<keyword evidence="3" id="KW-1133">Transmembrane helix</keyword>
<keyword evidence="2 3" id="KW-0472">Membrane</keyword>
<evidence type="ECO:0000256" key="2">
    <source>
        <dbReference type="PIRNR" id="PIRNR016661"/>
    </source>
</evidence>
<keyword evidence="5" id="KW-1185">Reference proteome</keyword>
<dbReference type="RefSeq" id="WP_154527010.1">
    <property type="nucleotide sequence ID" value="NZ_VULZ01000015.1"/>
</dbReference>
<feature type="transmembrane region" description="Helical" evidence="3">
    <location>
        <begin position="51"/>
        <end position="69"/>
    </location>
</feature>
<keyword evidence="3" id="KW-0812">Transmembrane</keyword>
<sequence>MENTTSTRICYPEGSSKSVRRSGVQELCRIALFTALIAVCSQFSIPLPGGVPMTLQTLIIPIAGIVLGARGGTIATIVYLLLGAVGLPVFAGFSGGLDKLVGMTGGFLISFPLIAWFGGMFSRNNKYLKTILGIAVGSALNYVVGSIMFMALTGMNLKATLAACVVPFIPTAIIKIILAAYLGILLKKTLTKAHLL</sequence>
<dbReference type="PANTHER" id="PTHR34295:SF1">
    <property type="entry name" value="BIOTIN TRANSPORTER BIOY"/>
    <property type="match status" value="1"/>
</dbReference>
<dbReference type="EMBL" id="VULZ01000015">
    <property type="protein sequence ID" value="MSS15801.1"/>
    <property type="molecule type" value="Genomic_DNA"/>
</dbReference>
<feature type="transmembrane region" description="Helical" evidence="3">
    <location>
        <begin position="131"/>
        <end position="153"/>
    </location>
</feature>
<proteinExistence type="inferred from homology"/>
<feature type="transmembrane region" description="Helical" evidence="3">
    <location>
        <begin position="76"/>
        <end position="94"/>
    </location>
</feature>
<name>A0A6L5X638_9FIRM</name>
<comment type="subcellular location">
    <subcellularLocation>
        <location evidence="2">Cell membrane</location>
        <topology evidence="2">Multi-pass membrane protein</topology>
    </subcellularLocation>
</comment>
<accession>A0A6L5X638</accession>
<feature type="transmembrane region" description="Helical" evidence="3">
    <location>
        <begin position="100"/>
        <end position="119"/>
    </location>
</feature>
<dbReference type="Proteomes" id="UP000481852">
    <property type="component" value="Unassembled WGS sequence"/>
</dbReference>
<evidence type="ECO:0000256" key="3">
    <source>
        <dbReference type="SAM" id="Phobius"/>
    </source>
</evidence>
<dbReference type="PANTHER" id="PTHR34295">
    <property type="entry name" value="BIOTIN TRANSPORTER BIOY"/>
    <property type="match status" value="1"/>
</dbReference>
<comment type="caution">
    <text evidence="4">The sequence shown here is derived from an EMBL/GenBank/DDBJ whole genome shotgun (WGS) entry which is preliminary data.</text>
</comment>
<dbReference type="Gene3D" id="1.10.1760.20">
    <property type="match status" value="1"/>
</dbReference>
<reference evidence="4 5" key="1">
    <citation type="submission" date="2019-08" db="EMBL/GenBank/DDBJ databases">
        <title>In-depth cultivation of the pig gut microbiome towards novel bacterial diversity and tailored functional studies.</title>
        <authorList>
            <person name="Wylensek D."/>
            <person name="Hitch T.C.A."/>
            <person name="Clavel T."/>
        </authorList>
    </citation>
    <scope>NUCLEOTIDE SEQUENCE [LARGE SCALE GENOMIC DNA]</scope>
    <source>
        <strain evidence="4 5">Oil+RF-744-WCA-WT-11</strain>
    </source>
</reference>
<keyword evidence="2" id="KW-0813">Transport</keyword>
<evidence type="ECO:0000313" key="5">
    <source>
        <dbReference type="Proteomes" id="UP000481852"/>
    </source>
</evidence>